<feature type="domain" description="Diacylglycerol glucosyltransferase N-terminal" evidence="6">
    <location>
        <begin position="15"/>
        <end position="184"/>
    </location>
</feature>
<dbReference type="PANTHER" id="PTHR43025:SF3">
    <property type="entry name" value="MONOGALACTOSYLDIACYLGLYCEROL SYNTHASE 1, CHLOROPLASTIC"/>
    <property type="match status" value="1"/>
</dbReference>
<comment type="similarity">
    <text evidence="2">Belongs to the glycosyltransferase 28 family.</text>
</comment>
<name>A0A9E9C4U2_9CYAN</name>
<dbReference type="GO" id="GO:0009247">
    <property type="term" value="P:glycolipid biosynthetic process"/>
    <property type="evidence" value="ECO:0007669"/>
    <property type="project" value="InterPro"/>
</dbReference>
<dbReference type="Gene3D" id="3.40.50.2000">
    <property type="entry name" value="Glycogen Phosphorylase B"/>
    <property type="match status" value="1"/>
</dbReference>
<evidence type="ECO:0000256" key="2">
    <source>
        <dbReference type="ARBA" id="ARBA00006962"/>
    </source>
</evidence>
<reference evidence="7" key="1">
    <citation type="submission" date="2022-12" db="EMBL/GenBank/DDBJ databases">
        <title>Polyphasic identification of a Novel Hot-Spring Cyanobacterium Ocullathermofonsia sinensis gen nov. sp. nov. and Genomic Insights on its Adaptations to the Thermal Habitat.</title>
        <authorList>
            <person name="Daroch M."/>
            <person name="Tang J."/>
            <person name="Jiang Y."/>
        </authorList>
    </citation>
    <scope>NUCLEOTIDE SEQUENCE</scope>
    <source>
        <strain evidence="7">PKUAC-SCTA174</strain>
    </source>
</reference>
<dbReference type="EMBL" id="CP113797">
    <property type="protein sequence ID" value="WAL60421.1"/>
    <property type="molecule type" value="Genomic_DNA"/>
</dbReference>
<dbReference type="GO" id="GO:0016758">
    <property type="term" value="F:hexosyltransferase activity"/>
    <property type="evidence" value="ECO:0007669"/>
    <property type="project" value="InterPro"/>
</dbReference>
<dbReference type="RefSeq" id="WP_268610315.1">
    <property type="nucleotide sequence ID" value="NZ_CP113797.1"/>
</dbReference>
<evidence type="ECO:0000259" key="6">
    <source>
        <dbReference type="Pfam" id="PF06925"/>
    </source>
</evidence>
<dbReference type="InterPro" id="IPR050519">
    <property type="entry name" value="Glycosyltransf_28_UgtP"/>
</dbReference>
<keyword evidence="4" id="KW-0808">Transferase</keyword>
<dbReference type="PANTHER" id="PTHR43025">
    <property type="entry name" value="MONOGALACTOSYLDIACYLGLYCEROL SYNTHASE"/>
    <property type="match status" value="1"/>
</dbReference>
<protein>
    <submittedName>
        <fullName evidence="7">Glycosyltransferase</fullName>
    </submittedName>
</protein>
<dbReference type="Pfam" id="PF04101">
    <property type="entry name" value="Glyco_tran_28_C"/>
    <property type="match status" value="1"/>
</dbReference>
<evidence type="ECO:0000256" key="4">
    <source>
        <dbReference type="ARBA" id="ARBA00022679"/>
    </source>
</evidence>
<dbReference type="InterPro" id="IPR007235">
    <property type="entry name" value="Glyco_trans_28_C"/>
</dbReference>
<evidence type="ECO:0000259" key="5">
    <source>
        <dbReference type="Pfam" id="PF04101"/>
    </source>
</evidence>
<evidence type="ECO:0000256" key="1">
    <source>
        <dbReference type="ARBA" id="ARBA00004370"/>
    </source>
</evidence>
<comment type="subcellular location">
    <subcellularLocation>
        <location evidence="1">Membrane</location>
    </subcellularLocation>
</comment>
<dbReference type="Proteomes" id="UP001163152">
    <property type="component" value="Chromosome"/>
</dbReference>
<evidence type="ECO:0000313" key="8">
    <source>
        <dbReference type="Proteomes" id="UP001163152"/>
    </source>
</evidence>
<dbReference type="KEGG" id="tsin:OXH18_00050"/>
<sequence length="389" mass="43328">MPRILILYASLGSGHLHAAKALEQAFAHYSDVELQIEDAFDYASPILRETLTRLYKRLSEKAPELYRVIYEGSDIDDLEDSMNGNLVLAQLERPFFKRLENLVKQTNPDIIICVQQIPSRILQLLNQAEELPQPHYVVITDVIAHSTWINYGVTGYFLPSALTADVLVRRGVDPSLLHVTGIPVKLEIAEPKAMDAMRLRHDLPIDRPVITLFGGGLHRKRVRLVVSQLLESNRPGVLVVAAGRNEELLEAIEDLENGPQMQLRKVGMIDYVDDLVTASDLVITKAGGLITSEVAARGTPMVIIDPFPGQEEWNADAIAAYGAGVQLRLPEMVPPTVLHLLNNPEQLSFMRDRARLIGQPRAALTIAERVMDDWRSRTQPSGETVPQPV</sequence>
<dbReference type="InterPro" id="IPR009695">
    <property type="entry name" value="Diacylglyc_glucosyltr_N"/>
</dbReference>
<accession>A0A9E9C4U2</accession>
<keyword evidence="3" id="KW-0328">Glycosyltransferase</keyword>
<dbReference type="Pfam" id="PF06925">
    <property type="entry name" value="MGDG_synth"/>
    <property type="match status" value="1"/>
</dbReference>
<dbReference type="AlphaFoldDB" id="A0A9E9C4U2"/>
<evidence type="ECO:0000256" key="3">
    <source>
        <dbReference type="ARBA" id="ARBA00022676"/>
    </source>
</evidence>
<dbReference type="GO" id="GO:0016020">
    <property type="term" value="C:membrane"/>
    <property type="evidence" value="ECO:0007669"/>
    <property type="project" value="UniProtKB-SubCell"/>
</dbReference>
<evidence type="ECO:0000313" key="7">
    <source>
        <dbReference type="EMBL" id="WAL60421.1"/>
    </source>
</evidence>
<keyword evidence="8" id="KW-1185">Reference proteome</keyword>
<organism evidence="7 8">
    <name type="scientific">Thermocoleostomius sinensis A174</name>
    <dbReference type="NCBI Taxonomy" id="2016057"/>
    <lineage>
        <taxon>Bacteria</taxon>
        <taxon>Bacillati</taxon>
        <taxon>Cyanobacteriota</taxon>
        <taxon>Cyanophyceae</taxon>
        <taxon>Oculatellales</taxon>
        <taxon>Oculatellaceae</taxon>
        <taxon>Thermocoleostomius</taxon>
    </lineage>
</organism>
<feature type="domain" description="Glycosyl transferase family 28 C-terminal" evidence="5">
    <location>
        <begin position="237"/>
        <end position="353"/>
    </location>
</feature>
<gene>
    <name evidence="7" type="ORF">OXH18_00050</name>
</gene>
<dbReference type="SUPFAM" id="SSF53756">
    <property type="entry name" value="UDP-Glycosyltransferase/glycogen phosphorylase"/>
    <property type="match status" value="1"/>
</dbReference>
<proteinExistence type="inferred from homology"/>